<dbReference type="EMBL" id="JACXVP010000011">
    <property type="protein sequence ID" value="KAG5576606.1"/>
    <property type="molecule type" value="Genomic_DNA"/>
</dbReference>
<protein>
    <submittedName>
        <fullName evidence="1">Uncharacterized protein</fullName>
    </submittedName>
</protein>
<reference evidence="1 2" key="1">
    <citation type="submission" date="2020-09" db="EMBL/GenBank/DDBJ databases">
        <title>De no assembly of potato wild relative species, Solanum commersonii.</title>
        <authorList>
            <person name="Cho K."/>
        </authorList>
    </citation>
    <scope>NUCLEOTIDE SEQUENCE [LARGE SCALE GENOMIC DNA]</scope>
    <source>
        <strain evidence="1">LZ3.2</strain>
        <tissue evidence="1">Leaf</tissue>
    </source>
</reference>
<evidence type="ECO:0000313" key="1">
    <source>
        <dbReference type="EMBL" id="KAG5576606.1"/>
    </source>
</evidence>
<accession>A0A9J5WNY5</accession>
<dbReference type="AlphaFoldDB" id="A0A9J5WNY5"/>
<name>A0A9J5WNY5_SOLCO</name>
<keyword evidence="2" id="KW-1185">Reference proteome</keyword>
<sequence>MKVNVQKYTRETILSWLIDCDVIQKNAKVVVIEEETRKKIEKIKKEGIYETSISMLDKKTRKHYKYILIAEKCSLLLSSM</sequence>
<proteinExistence type="predicted"/>
<gene>
    <name evidence="1" type="ORF">H5410_056740</name>
</gene>
<feature type="non-terminal residue" evidence="1">
    <location>
        <position position="80"/>
    </location>
</feature>
<dbReference type="Proteomes" id="UP000824120">
    <property type="component" value="Chromosome 11"/>
</dbReference>
<organism evidence="1 2">
    <name type="scientific">Solanum commersonii</name>
    <name type="common">Commerson's wild potato</name>
    <name type="synonym">Commerson's nightshade</name>
    <dbReference type="NCBI Taxonomy" id="4109"/>
    <lineage>
        <taxon>Eukaryota</taxon>
        <taxon>Viridiplantae</taxon>
        <taxon>Streptophyta</taxon>
        <taxon>Embryophyta</taxon>
        <taxon>Tracheophyta</taxon>
        <taxon>Spermatophyta</taxon>
        <taxon>Magnoliopsida</taxon>
        <taxon>eudicotyledons</taxon>
        <taxon>Gunneridae</taxon>
        <taxon>Pentapetalae</taxon>
        <taxon>asterids</taxon>
        <taxon>lamiids</taxon>
        <taxon>Solanales</taxon>
        <taxon>Solanaceae</taxon>
        <taxon>Solanoideae</taxon>
        <taxon>Solaneae</taxon>
        <taxon>Solanum</taxon>
    </lineage>
</organism>
<comment type="caution">
    <text evidence="1">The sequence shown here is derived from an EMBL/GenBank/DDBJ whole genome shotgun (WGS) entry which is preliminary data.</text>
</comment>
<evidence type="ECO:0000313" key="2">
    <source>
        <dbReference type="Proteomes" id="UP000824120"/>
    </source>
</evidence>